<feature type="region of interest" description="Disordered" evidence="8">
    <location>
        <begin position="298"/>
        <end position="328"/>
    </location>
</feature>
<name>A0AAV1SBI3_9ROSI</name>
<reference evidence="10 11" key="1">
    <citation type="submission" date="2024-01" db="EMBL/GenBank/DDBJ databases">
        <authorList>
            <person name="Waweru B."/>
        </authorList>
    </citation>
    <scope>NUCLEOTIDE SEQUENCE [LARGE SCALE GENOMIC DNA]</scope>
</reference>
<organism evidence="10 11">
    <name type="scientific">Dovyalis caffra</name>
    <dbReference type="NCBI Taxonomy" id="77055"/>
    <lineage>
        <taxon>Eukaryota</taxon>
        <taxon>Viridiplantae</taxon>
        <taxon>Streptophyta</taxon>
        <taxon>Embryophyta</taxon>
        <taxon>Tracheophyta</taxon>
        <taxon>Spermatophyta</taxon>
        <taxon>Magnoliopsida</taxon>
        <taxon>eudicotyledons</taxon>
        <taxon>Gunneridae</taxon>
        <taxon>Pentapetalae</taxon>
        <taxon>rosids</taxon>
        <taxon>fabids</taxon>
        <taxon>Malpighiales</taxon>
        <taxon>Salicaceae</taxon>
        <taxon>Flacourtieae</taxon>
        <taxon>Dovyalis</taxon>
    </lineage>
</organism>
<dbReference type="InterPro" id="IPR036641">
    <property type="entry name" value="HPT_dom_sf"/>
</dbReference>
<dbReference type="PROSITE" id="PS50894">
    <property type="entry name" value="HPT"/>
    <property type="match status" value="1"/>
</dbReference>
<gene>
    <name evidence="10" type="ORF">DCAF_LOCUS20905</name>
</gene>
<dbReference type="SUPFAM" id="SSF47226">
    <property type="entry name" value="Histidine-containing phosphotransfer domain, HPT domain"/>
    <property type="match status" value="1"/>
</dbReference>
<evidence type="ECO:0000313" key="11">
    <source>
        <dbReference type="Proteomes" id="UP001314170"/>
    </source>
</evidence>
<dbReference type="Proteomes" id="UP001314170">
    <property type="component" value="Unassembled WGS sequence"/>
</dbReference>
<keyword evidence="2 7" id="KW-0932">Cytokinin signaling pathway</keyword>
<dbReference type="Gene3D" id="1.20.120.160">
    <property type="entry name" value="HPT domain"/>
    <property type="match status" value="1"/>
</dbReference>
<dbReference type="Pfam" id="PF01627">
    <property type="entry name" value="Hpt"/>
    <property type="match status" value="1"/>
</dbReference>
<dbReference type="GO" id="GO:0000160">
    <property type="term" value="P:phosphorelay signal transduction system"/>
    <property type="evidence" value="ECO:0007669"/>
    <property type="project" value="UniProtKB-UniRule"/>
</dbReference>
<evidence type="ECO:0000256" key="4">
    <source>
        <dbReference type="ARBA" id="ARBA00023012"/>
    </source>
</evidence>
<dbReference type="CDD" id="cd00088">
    <property type="entry name" value="HPT"/>
    <property type="match status" value="1"/>
</dbReference>
<proteinExistence type="predicted"/>
<evidence type="ECO:0000256" key="1">
    <source>
        <dbReference type="ARBA" id="ARBA00022490"/>
    </source>
</evidence>
<dbReference type="FunFam" id="1.20.120.160:FF:000001">
    <property type="entry name" value="Histidine-containing phosphotransfer protein 1"/>
    <property type="match status" value="1"/>
</dbReference>
<comment type="caution">
    <text evidence="10">The sequence shown here is derived from an EMBL/GenBank/DDBJ whole genome shotgun (WGS) entry which is preliminary data.</text>
</comment>
<evidence type="ECO:0000313" key="10">
    <source>
        <dbReference type="EMBL" id="CAK7348212.1"/>
    </source>
</evidence>
<keyword evidence="4 7" id="KW-0902">Two-component regulatory system</keyword>
<dbReference type="InterPro" id="IPR045871">
    <property type="entry name" value="AHP1-5/YPD1"/>
</dbReference>
<protein>
    <recommendedName>
        <fullName evidence="7">Histidine-containing phosphotransfer protein</fullName>
    </recommendedName>
</protein>
<keyword evidence="11" id="KW-1185">Reference proteome</keyword>
<dbReference type="GO" id="GO:0043424">
    <property type="term" value="F:protein histidine kinase binding"/>
    <property type="evidence" value="ECO:0007669"/>
    <property type="project" value="UniProtKB-UniRule"/>
</dbReference>
<dbReference type="GO" id="GO:0005829">
    <property type="term" value="C:cytosol"/>
    <property type="evidence" value="ECO:0007669"/>
    <property type="project" value="UniProtKB-SubCell"/>
</dbReference>
<keyword evidence="1" id="KW-0963">Cytoplasm</keyword>
<dbReference type="PANTHER" id="PTHR28242">
    <property type="entry name" value="PHOSPHORELAY INTERMEDIATE PROTEIN YPD1"/>
    <property type="match status" value="1"/>
</dbReference>
<evidence type="ECO:0000256" key="6">
    <source>
        <dbReference type="PROSITE-ProRule" id="PRU00110"/>
    </source>
</evidence>
<evidence type="ECO:0000259" key="9">
    <source>
        <dbReference type="PROSITE" id="PS50894"/>
    </source>
</evidence>
<evidence type="ECO:0000256" key="2">
    <source>
        <dbReference type="ARBA" id="ARBA00022864"/>
    </source>
</evidence>
<feature type="domain" description="HPt" evidence="9">
    <location>
        <begin position="39"/>
        <end position="134"/>
    </location>
</feature>
<accession>A0AAV1SBI3</accession>
<feature type="modified residue" description="Phosphohistidine" evidence="6">
    <location>
        <position position="80"/>
    </location>
</feature>
<dbReference type="PANTHER" id="PTHR28242:SF13">
    <property type="entry name" value="HISTIDINE-CONTAINING PHOSPHOTRANSFER PROTEIN 5"/>
    <property type="match status" value="1"/>
</dbReference>
<feature type="compositionally biased region" description="Polar residues" evidence="8">
    <location>
        <begin position="299"/>
        <end position="320"/>
    </location>
</feature>
<dbReference type="AlphaFoldDB" id="A0AAV1SBI3"/>
<comment type="domain">
    <text evidence="7">Histidine-containing phosphotransfer domain (HPt) contains an active histidine that mediates the phosphotransfer.</text>
</comment>
<dbReference type="GO" id="GO:0009736">
    <property type="term" value="P:cytokinin-activated signaling pathway"/>
    <property type="evidence" value="ECO:0007669"/>
    <property type="project" value="UniProtKB-KW"/>
</dbReference>
<comment type="subcellular location">
    <subcellularLocation>
        <location evidence="7">Cytoplasm</location>
        <location evidence="7">Cytosol</location>
    </subcellularLocation>
    <subcellularLocation>
        <location evidence="7">Nucleus</location>
    </subcellularLocation>
</comment>
<dbReference type="GO" id="GO:0005634">
    <property type="term" value="C:nucleus"/>
    <property type="evidence" value="ECO:0007669"/>
    <property type="project" value="UniProtKB-SubCell"/>
</dbReference>
<keyword evidence="6" id="KW-0597">Phosphoprotein</keyword>
<evidence type="ECO:0000256" key="3">
    <source>
        <dbReference type="ARBA" id="ARBA00022990"/>
    </source>
</evidence>
<sequence>MDLLSQLQKQIADFSASLYREGFVDDQFTGLKKLQDKSSPGFVVEVVSLFFEDCEKLVNNMAKALEQQIVDFKQVDSHVHQLKGSSSSIGAARIKNICIAFKTYSEAQNREGCVRCLQQVNHECIQLKNNLQTLFQPSVNWPDVNSDAVVKNNLRQHRPRVRVTKGWACGVWKMWYSASSKSLQLRRNGPKVSYGEEASWSVGFLGHVQLLKDVCRRGQWVVDTEDIVMVPWAETTIIKLLLTIRTQLAKQLKLIPRRNQALASCKGKNFRRPDVPQWMNIETLWRTETAQGRIHESTYADNGSKSANPKANSSCLQNGKTAHAYDDR</sequence>
<keyword evidence="3" id="KW-0007">Acetylation</keyword>
<dbReference type="GO" id="GO:0009927">
    <property type="term" value="F:histidine phosphotransfer kinase activity"/>
    <property type="evidence" value="ECO:0007669"/>
    <property type="project" value="UniProtKB-UniRule"/>
</dbReference>
<comment type="function">
    <text evidence="7">Functions as a two-component phosphorelay mediators between cytokinin sensor histidine kinases and response regulators (B-type ARRs). Plays an important role in propagating cytokinin signal transduction.</text>
</comment>
<dbReference type="InterPro" id="IPR008207">
    <property type="entry name" value="Sig_transdc_His_kin_Hpt_dom"/>
</dbReference>
<evidence type="ECO:0000256" key="5">
    <source>
        <dbReference type="ARBA" id="ARBA00023242"/>
    </source>
</evidence>
<evidence type="ECO:0000256" key="7">
    <source>
        <dbReference type="RuleBase" id="RU369004"/>
    </source>
</evidence>
<evidence type="ECO:0000256" key="8">
    <source>
        <dbReference type="SAM" id="MobiDB-lite"/>
    </source>
</evidence>
<keyword evidence="5" id="KW-0539">Nucleus</keyword>
<dbReference type="EMBL" id="CAWUPB010001173">
    <property type="protein sequence ID" value="CAK7348212.1"/>
    <property type="molecule type" value="Genomic_DNA"/>
</dbReference>